<evidence type="ECO:0000256" key="1">
    <source>
        <dbReference type="SAM" id="MobiDB-lite"/>
    </source>
</evidence>
<evidence type="ECO:0000313" key="2">
    <source>
        <dbReference type="EMBL" id="MBT8798408.1"/>
    </source>
</evidence>
<dbReference type="RefSeq" id="WP_215487641.1">
    <property type="nucleotide sequence ID" value="NZ_JAFLHG010000008.1"/>
</dbReference>
<proteinExistence type="predicted"/>
<gene>
    <name evidence="2" type="ORF">J0P97_10030</name>
</gene>
<sequence length="239" mass="25989">MRCKTRDPCDRIRDGGVIRNEVADSPSSPDRIHIGRLLPSILGRDPRSRSEGITQRACTTRTAAAASLAQWARNTGIQYARPHEERARGQVGEISGFTVTARTRSVLGNPVVVFQFEGIPETEVRVPIEHVLDGDGVGVIRQIENRLSSIPDRISKAQLELQEHQRSLEEAQRSLTTPFRHTEQLGAARGALAAVDAQLAIPAALPEPAPAPHRPEHTAYPETGPHSPGPGDTGPSRNR</sequence>
<keyword evidence="3" id="KW-1185">Reference proteome</keyword>
<evidence type="ECO:0000313" key="3">
    <source>
        <dbReference type="Proteomes" id="UP000740605"/>
    </source>
</evidence>
<feature type="region of interest" description="Disordered" evidence="1">
    <location>
        <begin position="203"/>
        <end position="239"/>
    </location>
</feature>
<comment type="caution">
    <text evidence="2">The sequence shown here is derived from an EMBL/GenBank/DDBJ whole genome shotgun (WGS) entry which is preliminary data.</text>
</comment>
<name>A0ABS5XYV6_9MICO</name>
<organism evidence="2 3">
    <name type="scientific">Microbacterium flavum</name>
    <dbReference type="NCBI Taxonomy" id="415216"/>
    <lineage>
        <taxon>Bacteria</taxon>
        <taxon>Bacillati</taxon>
        <taxon>Actinomycetota</taxon>
        <taxon>Actinomycetes</taxon>
        <taxon>Micrococcales</taxon>
        <taxon>Microbacteriaceae</taxon>
        <taxon>Microbacterium</taxon>
    </lineage>
</organism>
<protein>
    <submittedName>
        <fullName evidence="2">Uncharacterized protein</fullName>
    </submittedName>
</protein>
<dbReference type="EMBL" id="JAFLHG010000008">
    <property type="protein sequence ID" value="MBT8798408.1"/>
    <property type="molecule type" value="Genomic_DNA"/>
</dbReference>
<accession>A0ABS5XYV6</accession>
<dbReference type="Proteomes" id="UP000740605">
    <property type="component" value="Unassembled WGS sequence"/>
</dbReference>
<reference evidence="2 3" key="1">
    <citation type="submission" date="2021-03" db="EMBL/GenBank/DDBJ databases">
        <title>Microbacterium pauli sp. nov., isolated from microfiltered milk.</title>
        <authorList>
            <person name="Bellassi P."/>
            <person name="Fontana A."/>
            <person name="Callegari M.L."/>
            <person name="Lorenzo M."/>
            <person name="Cappa F."/>
        </authorList>
    </citation>
    <scope>NUCLEOTIDE SEQUENCE [LARGE SCALE GENOMIC DNA]</scope>
    <source>
        <strain evidence="2 3">DSM 18909</strain>
    </source>
</reference>